<evidence type="ECO:0000313" key="2">
    <source>
        <dbReference type="EMBL" id="RFS20469.1"/>
    </source>
</evidence>
<protein>
    <submittedName>
        <fullName evidence="2">Uncharacterized protein</fullName>
    </submittedName>
</protein>
<feature type="transmembrane region" description="Helical" evidence="1">
    <location>
        <begin position="35"/>
        <end position="55"/>
    </location>
</feature>
<dbReference type="AlphaFoldDB" id="A0A3E1Y6A7"/>
<keyword evidence="1" id="KW-1133">Transmembrane helix</keyword>
<name>A0A3E1Y6A7_9BACT</name>
<gene>
    <name evidence="2" type="ORF">DVR12_18025</name>
</gene>
<dbReference type="Proteomes" id="UP000260644">
    <property type="component" value="Unassembled WGS sequence"/>
</dbReference>
<evidence type="ECO:0000256" key="1">
    <source>
        <dbReference type="SAM" id="Phobius"/>
    </source>
</evidence>
<keyword evidence="1" id="KW-0812">Transmembrane</keyword>
<feature type="transmembrane region" description="Helical" evidence="1">
    <location>
        <begin position="62"/>
        <end position="82"/>
    </location>
</feature>
<dbReference type="EMBL" id="QPMM01000010">
    <property type="protein sequence ID" value="RFS20469.1"/>
    <property type="molecule type" value="Genomic_DNA"/>
</dbReference>
<comment type="caution">
    <text evidence="2">The sequence shown here is derived from an EMBL/GenBank/DDBJ whole genome shotgun (WGS) entry which is preliminary data.</text>
</comment>
<proteinExistence type="predicted"/>
<accession>A0A3E1Y6A7</accession>
<sequence length="108" mass="12375">MKKLILIVFLWGIAMFFGLLIAYAPMDSCTIIFDYLAHTLAIVGSLYLVVFFLFYRKKELYRLMMLTALSVLIVGIIFSIYFNGFSDHTPEVLGIDGPCPCPFDFRDK</sequence>
<organism evidence="2 3">
    <name type="scientific">Chitinophaga silvatica</name>
    <dbReference type="NCBI Taxonomy" id="2282649"/>
    <lineage>
        <taxon>Bacteria</taxon>
        <taxon>Pseudomonadati</taxon>
        <taxon>Bacteroidota</taxon>
        <taxon>Chitinophagia</taxon>
        <taxon>Chitinophagales</taxon>
        <taxon>Chitinophagaceae</taxon>
        <taxon>Chitinophaga</taxon>
    </lineage>
</organism>
<feature type="transmembrane region" description="Helical" evidence="1">
    <location>
        <begin position="5"/>
        <end position="23"/>
    </location>
</feature>
<evidence type="ECO:0000313" key="3">
    <source>
        <dbReference type="Proteomes" id="UP000260644"/>
    </source>
</evidence>
<keyword evidence="1" id="KW-0472">Membrane</keyword>
<dbReference type="RefSeq" id="WP_116977191.1">
    <property type="nucleotide sequence ID" value="NZ_QPMM01000010.1"/>
</dbReference>
<reference evidence="2 3" key="1">
    <citation type="submission" date="2018-07" db="EMBL/GenBank/DDBJ databases">
        <title>Chitinophaga K2CV101002-2 sp. nov., isolated from a monsoon evergreen broad-leaved forest soil.</title>
        <authorList>
            <person name="Lv Y."/>
        </authorList>
    </citation>
    <scope>NUCLEOTIDE SEQUENCE [LARGE SCALE GENOMIC DNA]</scope>
    <source>
        <strain evidence="2 3">GDMCC 1.1288</strain>
    </source>
</reference>
<keyword evidence="3" id="KW-1185">Reference proteome</keyword>